<comment type="caution">
    <text evidence="1">The sequence shown here is derived from an EMBL/GenBank/DDBJ whole genome shotgun (WGS) entry which is preliminary data.</text>
</comment>
<reference evidence="1 2" key="1">
    <citation type="submission" date="2016-04" db="EMBL/GenBank/DDBJ databases">
        <title>Genome analyses suggest a sexual origin of heterokaryosis in a supposedly ancient asexual fungus.</title>
        <authorList>
            <person name="Ropars J."/>
            <person name="Sedzielewska K."/>
            <person name="Noel J."/>
            <person name="Charron P."/>
            <person name="Farinelli L."/>
            <person name="Marton T."/>
            <person name="Kruger M."/>
            <person name="Pelin A."/>
            <person name="Brachmann A."/>
            <person name="Corradi N."/>
        </authorList>
    </citation>
    <scope>NUCLEOTIDE SEQUENCE [LARGE SCALE GENOMIC DNA]</scope>
    <source>
        <strain evidence="1 2">C2</strain>
    </source>
</reference>
<organism evidence="1 2">
    <name type="scientific">Rhizophagus irregularis</name>
    <dbReference type="NCBI Taxonomy" id="588596"/>
    <lineage>
        <taxon>Eukaryota</taxon>
        <taxon>Fungi</taxon>
        <taxon>Fungi incertae sedis</taxon>
        <taxon>Mucoromycota</taxon>
        <taxon>Glomeromycotina</taxon>
        <taxon>Glomeromycetes</taxon>
        <taxon>Glomerales</taxon>
        <taxon>Glomeraceae</taxon>
        <taxon>Rhizophagus</taxon>
    </lineage>
</organism>
<accession>A0A2N1NG05</accession>
<evidence type="ECO:0000313" key="1">
    <source>
        <dbReference type="EMBL" id="PKK72857.1"/>
    </source>
</evidence>
<reference evidence="1 2" key="2">
    <citation type="submission" date="2017-10" db="EMBL/GenBank/DDBJ databases">
        <title>Extensive intraspecific genome diversity in a model arbuscular mycorrhizal fungus.</title>
        <authorList>
            <person name="Chen E.C.H."/>
            <person name="Morin E."/>
            <person name="Baudet D."/>
            <person name="Noel J."/>
            <person name="Ndikumana S."/>
            <person name="Charron P."/>
            <person name="St-Onge C."/>
            <person name="Giorgi J."/>
            <person name="Grigoriev I.V."/>
            <person name="Roux C."/>
            <person name="Martin F.M."/>
            <person name="Corradi N."/>
        </authorList>
    </citation>
    <scope>NUCLEOTIDE SEQUENCE [LARGE SCALE GENOMIC DNA]</scope>
    <source>
        <strain evidence="1 2">C2</strain>
    </source>
</reference>
<protein>
    <submittedName>
        <fullName evidence="1">Uncharacterized protein</fullName>
    </submittedName>
</protein>
<dbReference type="AlphaFoldDB" id="A0A2N1NG05"/>
<proteinExistence type="predicted"/>
<dbReference type="Proteomes" id="UP000233469">
    <property type="component" value="Unassembled WGS sequence"/>
</dbReference>
<dbReference type="EMBL" id="LLXL01000411">
    <property type="protein sequence ID" value="PKK72857.1"/>
    <property type="molecule type" value="Genomic_DNA"/>
</dbReference>
<evidence type="ECO:0000313" key="2">
    <source>
        <dbReference type="Proteomes" id="UP000233469"/>
    </source>
</evidence>
<name>A0A2N1NG05_9GLOM</name>
<dbReference type="VEuPathDB" id="FungiDB:RhiirA1_466844"/>
<sequence>MEESPILIKCHGCERNIKRNKDNNECLIYLENDSSRLIRKRIKDEGIKPYETLGNIIEKNKCVKLYNEEDIKDARFNERIELLDSLIDAEIEFIEILKNSIYCEKEEDQHNENGVKDVISSKTRPTNFEVNETRDENQLSHDHNNANGVISPVQCPYSLLDIGLEKTRYQYFEMDDYEETGYYLLQLIIEKCYLGQLTLEQSYVDKIILKEKVIQKSEWCLCCNMYDCHCRPIIRSNYCFNCGYYKCTKKKFSKQRSGLFTVEV</sequence>
<gene>
    <name evidence="1" type="ORF">RhiirC2_776729</name>
</gene>
<dbReference type="VEuPathDB" id="FungiDB:FUN_013605"/>